<protein>
    <submittedName>
        <fullName evidence="3">Antirestriction protein</fullName>
    </submittedName>
</protein>
<dbReference type="InterPro" id="IPR010359">
    <property type="entry name" value="IrrE_HExxH"/>
</dbReference>
<dbReference type="EMBL" id="UGGP01000002">
    <property type="protein sequence ID" value="STO53241.1"/>
    <property type="molecule type" value="Genomic_DNA"/>
</dbReference>
<feature type="domain" description="IrrE N-terminal-like" evidence="1">
    <location>
        <begin position="179"/>
        <end position="304"/>
    </location>
</feature>
<evidence type="ECO:0000313" key="3">
    <source>
        <dbReference type="EMBL" id="STO53241.1"/>
    </source>
</evidence>
<organism evidence="3 4">
    <name type="scientific">Exiguobacterium aurantiacum</name>
    <dbReference type="NCBI Taxonomy" id="33987"/>
    <lineage>
        <taxon>Bacteria</taxon>
        <taxon>Bacillati</taxon>
        <taxon>Bacillota</taxon>
        <taxon>Bacilli</taxon>
        <taxon>Bacillales</taxon>
        <taxon>Bacillales Family XII. Incertae Sedis</taxon>
        <taxon>Exiguobacterium</taxon>
    </lineage>
</organism>
<sequence>MMAKMKTNEERKAELEALTEQMGKQIDSYFESPEKIREHLQFLGKFHQYSMRNAVLIESQFPGAVAVGSYPFWEKQGAQVQKGERGIKVFVPNPVTYALHKDEWVPLSKTPKPIKEGVKQGRIPSRKMMYFKIGHVFEYTQTDAREKGIEVSNIFKRYHRDGGLENEQDIRDALTTLADARNVTLLEEPLDEIGTAKGCYYPELHAIALNPRNTSIEDISVLIHELAHAELHNQERNFERDKPLTAPEKEFQAEMVAYVVSHQLGFPTDDFSLSYLAGWTKDKELLDKEQLLQEVHQTSAGFLEHIESHLEKVNTLQKEKKQSPLEYLEQLDRRMGIGWKQANLNLFERVHAVKRVFPEDIENYLNAKATLETNLKMDRVDEPLMYIHGMGLGFQQFGIANNHDFSEDQLVAYTIALPNQPLVSGHFDPERTVHPLHDLEKNNKVEKPLLKSLENHWHEVLVEKEKKTLSRTVILNIERLI</sequence>
<reference evidence="3 4" key="1">
    <citation type="submission" date="2018-06" db="EMBL/GenBank/DDBJ databases">
        <authorList>
            <consortium name="Pathogen Informatics"/>
            <person name="Doyle S."/>
        </authorList>
    </citation>
    <scope>NUCLEOTIDE SEQUENCE [LARGE SCALE GENOMIC DNA]</scope>
    <source>
        <strain evidence="3 4">NCTC13163</strain>
    </source>
</reference>
<accession>A0A377HH13</accession>
<dbReference type="Pfam" id="PF08401">
    <property type="entry name" value="ArdcN"/>
    <property type="match status" value="1"/>
</dbReference>
<dbReference type="GO" id="GO:0003697">
    <property type="term" value="F:single-stranded DNA binding"/>
    <property type="evidence" value="ECO:0007669"/>
    <property type="project" value="InterPro"/>
</dbReference>
<evidence type="ECO:0000259" key="2">
    <source>
        <dbReference type="Pfam" id="PF08401"/>
    </source>
</evidence>
<dbReference type="InterPro" id="IPR013610">
    <property type="entry name" value="ArdC_N"/>
</dbReference>
<name>A0A377HH13_9BACL</name>
<evidence type="ECO:0000259" key="1">
    <source>
        <dbReference type="Pfam" id="PF06114"/>
    </source>
</evidence>
<feature type="domain" description="N-terminal" evidence="2">
    <location>
        <begin position="21"/>
        <end position="137"/>
    </location>
</feature>
<gene>
    <name evidence="3" type="ORF">NCTC13163_03222</name>
</gene>
<evidence type="ECO:0000313" key="4">
    <source>
        <dbReference type="Proteomes" id="UP000254060"/>
    </source>
</evidence>
<dbReference type="AlphaFoldDB" id="A0A377HH13"/>
<dbReference type="Proteomes" id="UP000254060">
    <property type="component" value="Unassembled WGS sequence"/>
</dbReference>
<dbReference type="STRING" id="1397694.GCA_000702585_03081"/>
<dbReference type="Pfam" id="PF06114">
    <property type="entry name" value="Peptidase_M78"/>
    <property type="match status" value="1"/>
</dbReference>
<proteinExistence type="predicted"/>